<sequence length="427" mass="47929">KKKNKKGKTISLTDCLAEDGGTDGGSTYGDVSTTWHSNDDDVYRAPPIDRSILPTAPRAALEPSIDWSRLRKSPPYTAFLGNLGLNISAVHLPCEPSNPERLKGFGYAEFEDLDSLLMDVADQAQAKYWDDHSSGRDRHQDSDKTDINWRARPAADSFDDYLPRSGDDSFGDKNRDRYDSDRCCDGYRDNYCDGPYYDRGYDFRVGSGRRAFGSDDPSWSSRDDYSQDYYRRDDRGPPQRPKLNLKPRSIPNEDDSSCSTSQSTAREREIEERLQKEQQKLQRQLDETGKKSLENETPNKEEDYQSPTSKPPKPEQSLKVMPGPPPKENAWVKQIPTSGGRKAVPAQPSEKGSARKDENKVDGVSALKGQSGNSSRGPEHGGNKDHWKESDRKDGKRDHDSRSAPEPKKHAALATDGENENEGDYTE</sequence>
<protein>
    <recommendedName>
        <fullName evidence="4">RRM domain-containing protein</fullName>
    </recommendedName>
</protein>
<feature type="compositionally biased region" description="Basic and acidic residues" evidence="1">
    <location>
        <begin position="221"/>
        <end position="237"/>
    </location>
</feature>
<dbReference type="AlphaFoldDB" id="A0A5N3XGF2"/>
<dbReference type="EMBL" id="VCEB01000010">
    <property type="protein sequence ID" value="KAB0373040.1"/>
    <property type="molecule type" value="Genomic_DNA"/>
</dbReference>
<evidence type="ECO:0000256" key="1">
    <source>
        <dbReference type="SAM" id="MobiDB-lite"/>
    </source>
</evidence>
<feature type="compositionally biased region" description="Basic and acidic residues" evidence="1">
    <location>
        <begin position="352"/>
        <end position="361"/>
    </location>
</feature>
<feature type="compositionally biased region" description="Basic and acidic residues" evidence="1">
    <location>
        <begin position="129"/>
        <end position="149"/>
    </location>
</feature>
<feature type="compositionally biased region" description="Acidic residues" evidence="1">
    <location>
        <begin position="417"/>
        <end position="427"/>
    </location>
</feature>
<evidence type="ECO:0000313" key="3">
    <source>
        <dbReference type="Proteomes" id="UP000326062"/>
    </source>
</evidence>
<dbReference type="Proteomes" id="UP000326062">
    <property type="component" value="Chromosome 9"/>
</dbReference>
<feature type="compositionally biased region" description="Basic and acidic residues" evidence="1">
    <location>
        <begin position="377"/>
        <end position="409"/>
    </location>
</feature>
<feature type="region of interest" description="Disordered" evidence="1">
    <location>
        <begin position="129"/>
        <end position="150"/>
    </location>
</feature>
<feature type="non-terminal residue" evidence="2">
    <location>
        <position position="1"/>
    </location>
</feature>
<reference evidence="2 3" key="1">
    <citation type="submission" date="2019-06" db="EMBL/GenBank/DDBJ databases">
        <title>Discovery of a novel chromosome fission-fusion reversal in muntjac.</title>
        <authorList>
            <person name="Mudd A.B."/>
            <person name="Bredeson J.V."/>
            <person name="Baum R."/>
            <person name="Hockemeyer D."/>
            <person name="Rokhsar D.S."/>
        </authorList>
    </citation>
    <scope>NUCLEOTIDE SEQUENCE [LARGE SCALE GENOMIC DNA]</scope>
    <source>
        <strain evidence="2">UCam_UCB_Mr</strain>
        <tissue evidence="2">Fibroblast cell line</tissue>
    </source>
</reference>
<feature type="compositionally biased region" description="Basic and acidic residues" evidence="1">
    <location>
        <begin position="265"/>
        <end position="303"/>
    </location>
</feature>
<feature type="region of interest" description="Disordered" evidence="1">
    <location>
        <begin position="209"/>
        <end position="427"/>
    </location>
</feature>
<comment type="caution">
    <text evidence="2">The sequence shown here is derived from an EMBL/GenBank/DDBJ whole genome shotgun (WGS) entry which is preliminary data.</text>
</comment>
<organism evidence="2 3">
    <name type="scientific">Muntiacus reevesi</name>
    <name type="common">Reeves' muntjac</name>
    <name type="synonym">Cervus reevesi</name>
    <dbReference type="NCBI Taxonomy" id="9886"/>
    <lineage>
        <taxon>Eukaryota</taxon>
        <taxon>Metazoa</taxon>
        <taxon>Chordata</taxon>
        <taxon>Craniata</taxon>
        <taxon>Vertebrata</taxon>
        <taxon>Euteleostomi</taxon>
        <taxon>Mammalia</taxon>
        <taxon>Eutheria</taxon>
        <taxon>Laurasiatheria</taxon>
        <taxon>Artiodactyla</taxon>
        <taxon>Ruminantia</taxon>
        <taxon>Pecora</taxon>
        <taxon>Cervidae</taxon>
        <taxon>Muntiacinae</taxon>
        <taxon>Muntiacus</taxon>
    </lineage>
</organism>
<keyword evidence="3" id="KW-1185">Reference proteome</keyword>
<name>A0A5N3XGF2_MUNRE</name>
<accession>A0A5N3XGF2</accession>
<evidence type="ECO:0000313" key="2">
    <source>
        <dbReference type="EMBL" id="KAB0373040.1"/>
    </source>
</evidence>
<proteinExistence type="predicted"/>
<gene>
    <name evidence="2" type="ORF">FD755_015793</name>
</gene>
<evidence type="ECO:0008006" key="4">
    <source>
        <dbReference type="Google" id="ProtNLM"/>
    </source>
</evidence>